<accession>A0A5B6WAT7</accession>
<dbReference type="AlphaFoldDB" id="A0A5B6WAT7"/>
<dbReference type="PANTHER" id="PTHR33710">
    <property type="entry name" value="BNAC02G09200D PROTEIN"/>
    <property type="match status" value="1"/>
</dbReference>
<keyword evidence="1" id="KW-0695">RNA-directed DNA polymerase</keyword>
<dbReference type="OrthoDB" id="1113909at2759"/>
<dbReference type="Proteomes" id="UP000325315">
    <property type="component" value="Unassembled WGS sequence"/>
</dbReference>
<keyword evidence="1" id="KW-0548">Nucleotidyltransferase</keyword>
<evidence type="ECO:0000313" key="1">
    <source>
        <dbReference type="EMBL" id="KAA3478879.1"/>
    </source>
</evidence>
<name>A0A5B6WAT7_9ROSI</name>
<dbReference type="InterPro" id="IPR036691">
    <property type="entry name" value="Endo/exonu/phosph_ase_sf"/>
</dbReference>
<dbReference type="SUPFAM" id="SSF56219">
    <property type="entry name" value="DNase I-like"/>
    <property type="match status" value="1"/>
</dbReference>
<dbReference type="PANTHER" id="PTHR33710:SF62">
    <property type="entry name" value="DUF4283 DOMAIN PROTEIN"/>
    <property type="match status" value="1"/>
</dbReference>
<keyword evidence="1" id="KW-0808">Transferase</keyword>
<protein>
    <submittedName>
        <fullName evidence="1">Reverse transcriptase</fullName>
    </submittedName>
</protein>
<gene>
    <name evidence="1" type="ORF">EPI10_019451</name>
</gene>
<sequence length="362" mass="42346">MVFLMETKIDKKRMEKVRRKCGFMNGFEVEAEGSSGGLCLAWKEEITVTLRSFSRNHIDVMVKEDNVKEEWRFTGFYGSPYSNQKNDTWSLLRRLGEDQRDFNEILYYFEKDGGLLRDERKMEVFRETLEECKLEDIGHSGVWFTWERGNFAENNVKERLNRGVANDKWKCLFSTGTIHHLPQSLSDHCPLLLNTLGENTRGSTPQFKFEAWWILENSLEEEIKSSWNSSTGTIMEKLEKKREGLKKKLTKDLELLAEKERDDDTIAKIIETRINKDEIYWEQRARVNWLKVGDKNSSFFHKFATSRRKRNTISRLQLNDGGETSEVNRMFEVATLYFQSLFKSNGIGDLSHLLQGIKASVS</sequence>
<comment type="caution">
    <text evidence="1">The sequence shown here is derived from an EMBL/GenBank/DDBJ whole genome shotgun (WGS) entry which is preliminary data.</text>
</comment>
<dbReference type="GO" id="GO:0003964">
    <property type="term" value="F:RNA-directed DNA polymerase activity"/>
    <property type="evidence" value="ECO:0007669"/>
    <property type="project" value="UniProtKB-KW"/>
</dbReference>
<dbReference type="Gene3D" id="3.60.10.10">
    <property type="entry name" value="Endonuclease/exonuclease/phosphatase"/>
    <property type="match status" value="1"/>
</dbReference>
<organism evidence="1 2">
    <name type="scientific">Gossypium australe</name>
    <dbReference type="NCBI Taxonomy" id="47621"/>
    <lineage>
        <taxon>Eukaryota</taxon>
        <taxon>Viridiplantae</taxon>
        <taxon>Streptophyta</taxon>
        <taxon>Embryophyta</taxon>
        <taxon>Tracheophyta</taxon>
        <taxon>Spermatophyta</taxon>
        <taxon>Magnoliopsida</taxon>
        <taxon>eudicotyledons</taxon>
        <taxon>Gunneridae</taxon>
        <taxon>Pentapetalae</taxon>
        <taxon>rosids</taxon>
        <taxon>malvids</taxon>
        <taxon>Malvales</taxon>
        <taxon>Malvaceae</taxon>
        <taxon>Malvoideae</taxon>
        <taxon>Gossypium</taxon>
    </lineage>
</organism>
<dbReference type="EMBL" id="SMMG02000003">
    <property type="protein sequence ID" value="KAA3478879.1"/>
    <property type="molecule type" value="Genomic_DNA"/>
</dbReference>
<proteinExistence type="predicted"/>
<evidence type="ECO:0000313" key="2">
    <source>
        <dbReference type="Proteomes" id="UP000325315"/>
    </source>
</evidence>
<keyword evidence="2" id="KW-1185">Reference proteome</keyword>
<reference evidence="2" key="1">
    <citation type="journal article" date="2019" name="Plant Biotechnol. J.">
        <title>Genome sequencing of the Australian wild diploid species Gossypium australe highlights disease resistance and delayed gland morphogenesis.</title>
        <authorList>
            <person name="Cai Y."/>
            <person name="Cai X."/>
            <person name="Wang Q."/>
            <person name="Wang P."/>
            <person name="Zhang Y."/>
            <person name="Cai C."/>
            <person name="Xu Y."/>
            <person name="Wang K."/>
            <person name="Zhou Z."/>
            <person name="Wang C."/>
            <person name="Geng S."/>
            <person name="Li B."/>
            <person name="Dong Q."/>
            <person name="Hou Y."/>
            <person name="Wang H."/>
            <person name="Ai P."/>
            <person name="Liu Z."/>
            <person name="Yi F."/>
            <person name="Sun M."/>
            <person name="An G."/>
            <person name="Cheng J."/>
            <person name="Zhang Y."/>
            <person name="Shi Q."/>
            <person name="Xie Y."/>
            <person name="Shi X."/>
            <person name="Chang Y."/>
            <person name="Huang F."/>
            <person name="Chen Y."/>
            <person name="Hong S."/>
            <person name="Mi L."/>
            <person name="Sun Q."/>
            <person name="Zhang L."/>
            <person name="Zhou B."/>
            <person name="Peng R."/>
            <person name="Zhang X."/>
            <person name="Liu F."/>
        </authorList>
    </citation>
    <scope>NUCLEOTIDE SEQUENCE [LARGE SCALE GENOMIC DNA]</scope>
    <source>
        <strain evidence="2">cv. PA1801</strain>
    </source>
</reference>